<dbReference type="GO" id="GO:0016887">
    <property type="term" value="F:ATP hydrolysis activity"/>
    <property type="evidence" value="ECO:0007669"/>
    <property type="project" value="InterPro"/>
</dbReference>
<gene>
    <name evidence="3" type="ORF">AQJ64_23485</name>
</gene>
<dbReference type="RefSeq" id="WP_055632507.1">
    <property type="nucleotide sequence ID" value="NZ_KQ948771.1"/>
</dbReference>
<name>A0A101SWT2_9ACTN</name>
<evidence type="ECO:0000256" key="1">
    <source>
        <dbReference type="SAM" id="MobiDB-lite"/>
    </source>
</evidence>
<sequence length="416" mass="46392">MTSKQNPLSFLPGPAVDRTTFEGWNRWCQTRKAFVPAPILTAQEYGRLSKRQKRIHDLHRLATHSSLPIQATPMSERVAHAVLARVEDGAFSHKAGTRGGIMVNGDGAQGKTETICEALACFQEEWLAINNYANPDAMPGTRDLVAPVAYVRCPVKATPISTCQRILDFYGEDYKGMRLEDLVRTVKTAVVEHATKALVIDDITRLKLHREADQDVLDLIREMMSMPVTLILVGVGIPTSGLLREGRRDRKTQEWIYEPVKDIGRSPNDHAASQHERRFQVVGLGPFRYVTPAEMEAWMAHLRRLEGELRLLTNTAGMLTQGDMPEYLFNRTKGVVGILEKLIQHGCRRAIEDESEGLTKDLLNQFTVTPDDMPDLDAESGEQPDIPVHTPTPKRKPKGRNTVFDDDGPEAIGSAG</sequence>
<organism evidence="3 4">
    <name type="scientific">Streptomyces griseoruber</name>
    <dbReference type="NCBI Taxonomy" id="1943"/>
    <lineage>
        <taxon>Bacteria</taxon>
        <taxon>Bacillati</taxon>
        <taxon>Actinomycetota</taxon>
        <taxon>Actinomycetes</taxon>
        <taxon>Kitasatosporales</taxon>
        <taxon>Streptomycetaceae</taxon>
        <taxon>Streptomyces</taxon>
    </lineage>
</organism>
<evidence type="ECO:0000313" key="4">
    <source>
        <dbReference type="Proteomes" id="UP000052982"/>
    </source>
</evidence>
<proteinExistence type="predicted"/>
<evidence type="ECO:0000259" key="2">
    <source>
        <dbReference type="Pfam" id="PF13401"/>
    </source>
</evidence>
<dbReference type="InterPro" id="IPR027417">
    <property type="entry name" value="P-loop_NTPase"/>
</dbReference>
<accession>A0A101SWT2</accession>
<keyword evidence="4" id="KW-1185">Reference proteome</keyword>
<dbReference type="AlphaFoldDB" id="A0A101SWT2"/>
<feature type="compositionally biased region" description="Acidic residues" evidence="1">
    <location>
        <begin position="372"/>
        <end position="382"/>
    </location>
</feature>
<dbReference type="Gene3D" id="3.40.50.300">
    <property type="entry name" value="P-loop containing nucleotide triphosphate hydrolases"/>
    <property type="match status" value="1"/>
</dbReference>
<feature type="region of interest" description="Disordered" evidence="1">
    <location>
        <begin position="369"/>
        <end position="416"/>
    </location>
</feature>
<dbReference type="Pfam" id="PF13401">
    <property type="entry name" value="AAA_22"/>
    <property type="match status" value="1"/>
</dbReference>
<feature type="domain" description="ORC1/DEAH AAA+ ATPase" evidence="2">
    <location>
        <begin position="97"/>
        <end position="234"/>
    </location>
</feature>
<dbReference type="Proteomes" id="UP000052982">
    <property type="component" value="Unassembled WGS sequence"/>
</dbReference>
<dbReference type="InterPro" id="IPR049945">
    <property type="entry name" value="AAA_22"/>
</dbReference>
<dbReference type="EMBL" id="LMWW01000036">
    <property type="protein sequence ID" value="KUN81353.1"/>
    <property type="molecule type" value="Genomic_DNA"/>
</dbReference>
<dbReference type="STRING" id="1943.AQJ64_23485"/>
<comment type="caution">
    <text evidence="3">The sequence shown here is derived from an EMBL/GenBank/DDBJ whole genome shotgun (WGS) entry which is preliminary data.</text>
</comment>
<dbReference type="OrthoDB" id="3865847at2"/>
<protein>
    <recommendedName>
        <fullName evidence="2">ORC1/DEAH AAA+ ATPase domain-containing protein</fullName>
    </recommendedName>
</protein>
<evidence type="ECO:0000313" key="3">
    <source>
        <dbReference type="EMBL" id="KUN81353.1"/>
    </source>
</evidence>
<reference evidence="3 4" key="1">
    <citation type="submission" date="2015-10" db="EMBL/GenBank/DDBJ databases">
        <title>Draft genome sequence of Streptomyces griseoruber DSM 40281, type strain for the species Streptomyces griseoruber.</title>
        <authorList>
            <person name="Ruckert C."/>
            <person name="Winkler A."/>
            <person name="Kalinowski J."/>
            <person name="Kampfer P."/>
            <person name="Glaeser S."/>
        </authorList>
    </citation>
    <scope>NUCLEOTIDE SEQUENCE [LARGE SCALE GENOMIC DNA]</scope>
    <source>
        <strain evidence="3 4">DSM 40281</strain>
    </source>
</reference>